<organism evidence="2 3">
    <name type="scientific">Ramlibacter aurantiacus</name>
    <dbReference type="NCBI Taxonomy" id="2801330"/>
    <lineage>
        <taxon>Bacteria</taxon>
        <taxon>Pseudomonadati</taxon>
        <taxon>Pseudomonadota</taxon>
        <taxon>Betaproteobacteria</taxon>
        <taxon>Burkholderiales</taxon>
        <taxon>Comamonadaceae</taxon>
        <taxon>Ramlibacter</taxon>
    </lineage>
</organism>
<evidence type="ECO:0000313" key="3">
    <source>
        <dbReference type="Proteomes" id="UP000613011"/>
    </source>
</evidence>
<accession>A0A936ZFU6</accession>
<keyword evidence="3" id="KW-1185">Reference proteome</keyword>
<dbReference type="AlphaFoldDB" id="A0A936ZFU6"/>
<protein>
    <submittedName>
        <fullName evidence="2">DUF883 family protein</fullName>
    </submittedName>
</protein>
<evidence type="ECO:0000313" key="2">
    <source>
        <dbReference type="EMBL" id="MBL0420147.1"/>
    </source>
</evidence>
<keyword evidence="1" id="KW-1133">Transmembrane helix</keyword>
<sequence>MFNKSQNSRRADDLAASAHKAIDGTREVAAQALERAAERMRDLRYGVSDTASAAQRQMNQYADVTSRYVAEQPVKAALMAAAVGALVMAVVLMARRNDH</sequence>
<comment type="caution">
    <text evidence="2">The sequence shown here is derived from an EMBL/GenBank/DDBJ whole genome shotgun (WGS) entry which is preliminary data.</text>
</comment>
<proteinExistence type="predicted"/>
<gene>
    <name evidence="2" type="ORF">JI739_07280</name>
</gene>
<name>A0A936ZFU6_9BURK</name>
<reference evidence="2" key="1">
    <citation type="submission" date="2021-01" db="EMBL/GenBank/DDBJ databases">
        <title>Ramlibacter sp. strain AW1 16S ribosomal RNA gene Genome sequencing and assembly.</title>
        <authorList>
            <person name="Kang M."/>
        </authorList>
    </citation>
    <scope>NUCLEOTIDE SEQUENCE</scope>
    <source>
        <strain evidence="2">AW1</strain>
    </source>
</reference>
<dbReference type="Proteomes" id="UP000613011">
    <property type="component" value="Unassembled WGS sequence"/>
</dbReference>
<evidence type="ECO:0000256" key="1">
    <source>
        <dbReference type="SAM" id="Phobius"/>
    </source>
</evidence>
<keyword evidence="1" id="KW-0472">Membrane</keyword>
<dbReference type="RefSeq" id="WP_201683134.1">
    <property type="nucleotide sequence ID" value="NZ_JAEQNA010000001.1"/>
</dbReference>
<feature type="transmembrane region" description="Helical" evidence="1">
    <location>
        <begin position="76"/>
        <end position="94"/>
    </location>
</feature>
<dbReference type="EMBL" id="JAEQNA010000001">
    <property type="protein sequence ID" value="MBL0420147.1"/>
    <property type="molecule type" value="Genomic_DNA"/>
</dbReference>
<keyword evidence="1" id="KW-0812">Transmembrane</keyword>